<dbReference type="EMBL" id="JH598009">
    <property type="status" value="NOT_ANNOTATED_CDS"/>
    <property type="molecule type" value="Genomic_DNA"/>
</dbReference>
<sequence>MLEVCFCRSSRAKLLGASAGCQVVGYPKRWKSRDIKGSGNRRSRKDQRAGNGYSTSSGSLKTVMDSVKANRMSACSVVTSKTAKIFRTMLVR</sequence>
<reference evidence="2" key="2">
    <citation type="submission" date="2015-06" db="UniProtKB">
        <authorList>
            <consortium name="EnsemblProtists"/>
        </authorList>
    </citation>
    <scope>IDENTIFICATION</scope>
    <source>
        <strain evidence="2">Emoy2</strain>
    </source>
</reference>
<feature type="region of interest" description="Disordered" evidence="1">
    <location>
        <begin position="31"/>
        <end position="59"/>
    </location>
</feature>
<reference evidence="3" key="1">
    <citation type="journal article" date="2010" name="Science">
        <title>Signatures of adaptation to obligate biotrophy in the Hyaloperonospora arabidopsidis genome.</title>
        <authorList>
            <person name="Baxter L."/>
            <person name="Tripathy S."/>
            <person name="Ishaque N."/>
            <person name="Boot N."/>
            <person name="Cabral A."/>
            <person name="Kemen E."/>
            <person name="Thines M."/>
            <person name="Ah-Fong A."/>
            <person name="Anderson R."/>
            <person name="Badejoko W."/>
            <person name="Bittner-Eddy P."/>
            <person name="Boore J.L."/>
            <person name="Chibucos M.C."/>
            <person name="Coates M."/>
            <person name="Dehal P."/>
            <person name="Delehaunty K."/>
            <person name="Dong S."/>
            <person name="Downton P."/>
            <person name="Dumas B."/>
            <person name="Fabro G."/>
            <person name="Fronick C."/>
            <person name="Fuerstenberg S.I."/>
            <person name="Fulton L."/>
            <person name="Gaulin E."/>
            <person name="Govers F."/>
            <person name="Hughes L."/>
            <person name="Humphray S."/>
            <person name="Jiang R.H."/>
            <person name="Judelson H."/>
            <person name="Kamoun S."/>
            <person name="Kyung K."/>
            <person name="Meijer H."/>
            <person name="Minx P."/>
            <person name="Morris P."/>
            <person name="Nelson J."/>
            <person name="Phuntumart V."/>
            <person name="Qutob D."/>
            <person name="Rehmany A."/>
            <person name="Rougon-Cardoso A."/>
            <person name="Ryden P."/>
            <person name="Torto-Alalibo T."/>
            <person name="Studholme D."/>
            <person name="Wang Y."/>
            <person name="Win J."/>
            <person name="Wood J."/>
            <person name="Clifton S.W."/>
            <person name="Rogers J."/>
            <person name="Van den Ackerveken G."/>
            <person name="Jones J.D."/>
            <person name="McDowell J.M."/>
            <person name="Beynon J."/>
            <person name="Tyler B.M."/>
        </authorList>
    </citation>
    <scope>NUCLEOTIDE SEQUENCE [LARGE SCALE GENOMIC DNA]</scope>
    <source>
        <strain evidence="3">Emoy2</strain>
    </source>
</reference>
<organism evidence="2 3">
    <name type="scientific">Hyaloperonospora arabidopsidis (strain Emoy2)</name>
    <name type="common">Downy mildew agent</name>
    <name type="synonym">Peronospora arabidopsidis</name>
    <dbReference type="NCBI Taxonomy" id="559515"/>
    <lineage>
        <taxon>Eukaryota</taxon>
        <taxon>Sar</taxon>
        <taxon>Stramenopiles</taxon>
        <taxon>Oomycota</taxon>
        <taxon>Peronosporomycetes</taxon>
        <taxon>Peronosporales</taxon>
        <taxon>Peronosporaceae</taxon>
        <taxon>Hyaloperonospora</taxon>
    </lineage>
</organism>
<evidence type="ECO:0000313" key="2">
    <source>
        <dbReference type="EnsemblProtists" id="HpaP802869"/>
    </source>
</evidence>
<accession>M4B9B0</accession>
<keyword evidence="3" id="KW-1185">Reference proteome</keyword>
<name>M4B9B0_HYAAE</name>
<evidence type="ECO:0000256" key="1">
    <source>
        <dbReference type="SAM" id="MobiDB-lite"/>
    </source>
</evidence>
<dbReference type="InParanoid" id="M4B9B0"/>
<protein>
    <submittedName>
        <fullName evidence="2">Uncharacterized protein</fullName>
    </submittedName>
</protein>
<evidence type="ECO:0000313" key="3">
    <source>
        <dbReference type="Proteomes" id="UP000011713"/>
    </source>
</evidence>
<dbReference type="AlphaFoldDB" id="M4B9B0"/>
<proteinExistence type="predicted"/>
<dbReference type="Proteomes" id="UP000011713">
    <property type="component" value="Unassembled WGS sequence"/>
</dbReference>
<dbReference type="VEuPathDB" id="FungiDB:HpaG802869"/>
<dbReference type="EnsemblProtists" id="HpaT802869">
    <property type="protein sequence ID" value="HpaP802869"/>
    <property type="gene ID" value="HpaG802869"/>
</dbReference>
<dbReference type="HOGENOM" id="CLU_2417868_0_0_1"/>